<gene>
    <name evidence="6" type="ORF">SAMN05421812_12759</name>
</gene>
<evidence type="ECO:0000259" key="5">
    <source>
        <dbReference type="Pfam" id="PF18085"/>
    </source>
</evidence>
<evidence type="ECO:0000313" key="7">
    <source>
        <dbReference type="Proteomes" id="UP000198362"/>
    </source>
</evidence>
<dbReference type="Pfam" id="PF18085">
    <property type="entry name" value="Mak_N_cap"/>
    <property type="match status" value="1"/>
</dbReference>
<keyword evidence="4" id="KW-0067">ATP-binding</keyword>
<dbReference type="GO" id="GO:0016301">
    <property type="term" value="F:kinase activity"/>
    <property type="evidence" value="ECO:0007669"/>
    <property type="project" value="UniProtKB-KW"/>
</dbReference>
<dbReference type="OrthoDB" id="3787729at2"/>
<dbReference type="NCBIfam" id="NF047744">
    <property type="entry name" value="CG0192_rel"/>
    <property type="match status" value="1"/>
</dbReference>
<evidence type="ECO:0000256" key="4">
    <source>
        <dbReference type="ARBA" id="ARBA00022840"/>
    </source>
</evidence>
<evidence type="ECO:0000256" key="2">
    <source>
        <dbReference type="ARBA" id="ARBA00022741"/>
    </source>
</evidence>
<dbReference type="InterPro" id="IPR040999">
    <property type="entry name" value="Mak_N_cap"/>
</dbReference>
<feature type="domain" description="Maltokinase N-terminal cap" evidence="5">
    <location>
        <begin position="20"/>
        <end position="102"/>
    </location>
</feature>
<dbReference type="AlphaFoldDB" id="A0A239PFT1"/>
<evidence type="ECO:0000313" key="6">
    <source>
        <dbReference type="EMBL" id="SNT65850.1"/>
    </source>
</evidence>
<keyword evidence="1" id="KW-0808">Transferase</keyword>
<name>A0A239PFT1_9ACTN</name>
<organism evidence="6 7">
    <name type="scientific">Asanoa hainanensis</name>
    <dbReference type="NCBI Taxonomy" id="560556"/>
    <lineage>
        <taxon>Bacteria</taxon>
        <taxon>Bacillati</taxon>
        <taxon>Actinomycetota</taxon>
        <taxon>Actinomycetes</taxon>
        <taxon>Micromonosporales</taxon>
        <taxon>Micromonosporaceae</taxon>
        <taxon>Asanoa</taxon>
    </lineage>
</organism>
<dbReference type="Proteomes" id="UP000198362">
    <property type="component" value="Unassembled WGS sequence"/>
</dbReference>
<keyword evidence="7" id="KW-1185">Reference proteome</keyword>
<accession>A0A239PFT1</accession>
<keyword evidence="3" id="KW-0418">Kinase</keyword>
<dbReference type="RefSeq" id="WP_089255514.1">
    <property type="nucleotide sequence ID" value="NZ_FZPH01000027.1"/>
</dbReference>
<reference evidence="6 7" key="1">
    <citation type="submission" date="2017-06" db="EMBL/GenBank/DDBJ databases">
        <authorList>
            <person name="Kim H.J."/>
            <person name="Triplett B.A."/>
        </authorList>
    </citation>
    <scope>NUCLEOTIDE SEQUENCE [LARGE SCALE GENOMIC DNA]</scope>
    <source>
        <strain evidence="6 7">CGMCC 4.5593</strain>
    </source>
</reference>
<dbReference type="GO" id="GO:0005524">
    <property type="term" value="F:ATP binding"/>
    <property type="evidence" value="ECO:0007669"/>
    <property type="project" value="UniProtKB-KW"/>
</dbReference>
<keyword evidence="2" id="KW-0547">Nucleotide-binding</keyword>
<proteinExistence type="predicted"/>
<evidence type="ECO:0000256" key="1">
    <source>
        <dbReference type="ARBA" id="ARBA00022679"/>
    </source>
</evidence>
<protein>
    <recommendedName>
        <fullName evidence="5">Maltokinase N-terminal cap domain-containing protein</fullName>
    </recommendedName>
</protein>
<evidence type="ECO:0000256" key="3">
    <source>
        <dbReference type="ARBA" id="ARBA00022777"/>
    </source>
</evidence>
<sequence length="210" mass="22616">MALLHKATLTPTKLELIAGWLPGRRWHASSAGELERVSAFRFDDPAGAVGIETLLVRFGTGPVHHVPLTYRDAPLPGCDAWLLGTMEHSVLGKRWVYDAAGDPVYLAALAGAIITGTGEAEELIDVDGAGTLQRREPAMTARGTGVPDRAAPTVEEIRRIEEHGDHTVVHVGSLRIVILRRITDGDLPPAALTGRWDEQPEVILAYLSNG</sequence>
<dbReference type="EMBL" id="FZPH01000027">
    <property type="protein sequence ID" value="SNT65850.1"/>
    <property type="molecule type" value="Genomic_DNA"/>
</dbReference>